<gene>
    <name evidence="4" type="ORF">Forpi1262_v018021</name>
    <name evidence="3" type="ORF">Forpi1262_v018031</name>
</gene>
<sequence length="153" mass="16522">MQLKIWILAIRARTKEYIDRLERELEDLKSKQSRDQTIQGLLRRNQALEEELMRLKENMGVSMASSPYSAPGTALSTSIPTSSSPRNSILTSHSVYGDNLSTGSGGIPSPRGSPFPSGDDYNAGSIPTSVPTSLLPPTTQALPASAMATLTRM</sequence>
<dbReference type="AlphaFoldDB" id="A0A8J5NMP4"/>
<organism evidence="4 5">
    <name type="scientific">Fusarium oxysporum f. sp. raphani</name>
    <dbReference type="NCBI Taxonomy" id="96318"/>
    <lineage>
        <taxon>Eukaryota</taxon>
        <taxon>Fungi</taxon>
        <taxon>Dikarya</taxon>
        <taxon>Ascomycota</taxon>
        <taxon>Pezizomycotina</taxon>
        <taxon>Sordariomycetes</taxon>
        <taxon>Hypocreomycetidae</taxon>
        <taxon>Hypocreales</taxon>
        <taxon>Nectriaceae</taxon>
        <taxon>Fusarium</taxon>
        <taxon>Fusarium oxysporum species complex</taxon>
    </lineage>
</organism>
<feature type="region of interest" description="Disordered" evidence="2">
    <location>
        <begin position="63"/>
        <end position="140"/>
    </location>
</feature>
<reference evidence="4" key="1">
    <citation type="submission" date="2021-04" db="EMBL/GenBank/DDBJ databases">
        <title>First draft genome resource for Brassicaceae pathogens Fusarium oxysporum f. sp. raphani and Fusarium oxysporum f. sp. rapae.</title>
        <authorList>
            <person name="Asai S."/>
        </authorList>
    </citation>
    <scope>NUCLEOTIDE SEQUENCE</scope>
    <source>
        <strain evidence="4">Tf1262</strain>
    </source>
</reference>
<accession>A0A8J5NMP4</accession>
<evidence type="ECO:0000313" key="3">
    <source>
        <dbReference type="EMBL" id="KAG7408051.1"/>
    </source>
</evidence>
<feature type="compositionally biased region" description="Low complexity" evidence="2">
    <location>
        <begin position="127"/>
        <end position="139"/>
    </location>
</feature>
<name>A0A8J5NMP4_FUSOX</name>
<evidence type="ECO:0000256" key="2">
    <source>
        <dbReference type="SAM" id="MobiDB-lite"/>
    </source>
</evidence>
<feature type="coiled-coil region" evidence="1">
    <location>
        <begin position="11"/>
        <end position="58"/>
    </location>
</feature>
<evidence type="ECO:0000256" key="1">
    <source>
        <dbReference type="SAM" id="Coils"/>
    </source>
</evidence>
<evidence type="ECO:0000313" key="5">
    <source>
        <dbReference type="Proteomes" id="UP000693942"/>
    </source>
</evidence>
<dbReference type="Proteomes" id="UP000693942">
    <property type="component" value="Unassembled WGS sequence"/>
</dbReference>
<comment type="caution">
    <text evidence="4">The sequence shown here is derived from an EMBL/GenBank/DDBJ whole genome shotgun (WGS) entry which is preliminary data.</text>
</comment>
<protein>
    <submittedName>
        <fullName evidence="4">Uncharacterized protein</fullName>
    </submittedName>
</protein>
<feature type="compositionally biased region" description="Polar residues" evidence="2">
    <location>
        <begin position="63"/>
        <end position="94"/>
    </location>
</feature>
<feature type="compositionally biased region" description="Low complexity" evidence="2">
    <location>
        <begin position="107"/>
        <end position="118"/>
    </location>
</feature>
<dbReference type="EMBL" id="JAELUR010000029">
    <property type="protein sequence ID" value="KAG7408071.1"/>
    <property type="molecule type" value="Genomic_DNA"/>
</dbReference>
<evidence type="ECO:0000313" key="4">
    <source>
        <dbReference type="EMBL" id="KAG7408071.1"/>
    </source>
</evidence>
<dbReference type="EMBL" id="JAELUR010000029">
    <property type="protein sequence ID" value="KAG7408051.1"/>
    <property type="molecule type" value="Genomic_DNA"/>
</dbReference>
<proteinExistence type="predicted"/>
<keyword evidence="1" id="KW-0175">Coiled coil</keyword>